<dbReference type="PANTHER" id="PTHR43398:SF1">
    <property type="entry name" value="DOLICHOL-PHOSPHATE MANNOSYLTRANSFERASE SUBUNIT 1"/>
    <property type="match status" value="1"/>
</dbReference>
<sequence>MRKRALTRRYFDPPRVGWAQDRPDRRLGYGLRMTADSGARPLVLLPTYNERENLDAILDAILAAEPDFHVLVIDDGSPDGTGELADRRAAADERVFVLHRSGKQGLGKAYVAGFDWGLGHARGYTHLFEMDADFSHDPRYLGPLLRACTEGGADLAIGSRYVPGGGTRGWPWHRQLLSRGGGLYARTILGLPIHDPTAGFICFSRHVLEALDLHALATRGYGFQIELKYRVVRAGFRVLEIPIVFVERERGQSKMSGKIAAEALLKVVELRVRG</sequence>
<comment type="similarity">
    <text evidence="1">Belongs to the glycosyltransferase 2 family.</text>
</comment>
<evidence type="ECO:0000256" key="2">
    <source>
        <dbReference type="ARBA" id="ARBA00022676"/>
    </source>
</evidence>
<feature type="domain" description="Glycosyltransferase 2-like" evidence="4">
    <location>
        <begin position="43"/>
        <end position="210"/>
    </location>
</feature>
<organism evidence="5 6">
    <name type="scientific">Enhygromyxa salina</name>
    <dbReference type="NCBI Taxonomy" id="215803"/>
    <lineage>
        <taxon>Bacteria</taxon>
        <taxon>Pseudomonadati</taxon>
        <taxon>Myxococcota</taxon>
        <taxon>Polyangia</taxon>
        <taxon>Nannocystales</taxon>
        <taxon>Nannocystaceae</taxon>
        <taxon>Enhygromyxa</taxon>
    </lineage>
</organism>
<dbReference type="CDD" id="cd06442">
    <property type="entry name" value="DPM1_like"/>
    <property type="match status" value="1"/>
</dbReference>
<dbReference type="SUPFAM" id="SSF53448">
    <property type="entry name" value="Nucleotide-diphospho-sugar transferases"/>
    <property type="match status" value="1"/>
</dbReference>
<comment type="caution">
    <text evidence="5">The sequence shown here is derived from an EMBL/GenBank/DDBJ whole genome shotgun (WGS) entry which is preliminary data.</text>
</comment>
<dbReference type="EC" id="2.4.1.54" evidence="5"/>
<evidence type="ECO:0000259" key="4">
    <source>
        <dbReference type="Pfam" id="PF00535"/>
    </source>
</evidence>
<dbReference type="Proteomes" id="UP000237968">
    <property type="component" value="Unassembled WGS sequence"/>
</dbReference>
<dbReference type="EMBL" id="PVNK01000221">
    <property type="protein sequence ID" value="PRP92155.1"/>
    <property type="molecule type" value="Genomic_DNA"/>
</dbReference>
<evidence type="ECO:0000313" key="5">
    <source>
        <dbReference type="EMBL" id="PRP92155.1"/>
    </source>
</evidence>
<gene>
    <name evidence="5" type="ORF">ENSA5_51020</name>
</gene>
<dbReference type="GO" id="GO:0016020">
    <property type="term" value="C:membrane"/>
    <property type="evidence" value="ECO:0007669"/>
    <property type="project" value="GOC"/>
</dbReference>
<keyword evidence="3 5" id="KW-0808">Transferase</keyword>
<reference evidence="5 6" key="1">
    <citation type="submission" date="2018-03" db="EMBL/GenBank/DDBJ databases">
        <title>Draft Genome Sequences of the Obligatory Marine Myxobacteria Enhygromyxa salina SWB005.</title>
        <authorList>
            <person name="Poehlein A."/>
            <person name="Moghaddam J.A."/>
            <person name="Harms H."/>
            <person name="Alanjari M."/>
            <person name="Koenig G.M."/>
            <person name="Daniel R."/>
            <person name="Schaeberle T.F."/>
        </authorList>
    </citation>
    <scope>NUCLEOTIDE SEQUENCE [LARGE SCALE GENOMIC DNA]</scope>
    <source>
        <strain evidence="5 6">SWB005</strain>
    </source>
</reference>
<dbReference type="InterPro" id="IPR029044">
    <property type="entry name" value="Nucleotide-diphossugar_trans"/>
</dbReference>
<accession>A0A2S9XH28</accession>
<dbReference type="InterPro" id="IPR001173">
    <property type="entry name" value="Glyco_trans_2-like"/>
</dbReference>
<keyword evidence="2 5" id="KW-0328">Glycosyltransferase</keyword>
<evidence type="ECO:0000256" key="3">
    <source>
        <dbReference type="ARBA" id="ARBA00022679"/>
    </source>
</evidence>
<dbReference type="GO" id="GO:0047267">
    <property type="term" value="F:undecaprenyl-phosphate mannosyltransferase activity"/>
    <property type="evidence" value="ECO:0007669"/>
    <property type="project" value="UniProtKB-EC"/>
</dbReference>
<keyword evidence="6" id="KW-1185">Reference proteome</keyword>
<proteinExistence type="inferred from homology"/>
<protein>
    <submittedName>
        <fullName evidence="5">Undecaprenyl-phosphate mannosyltransferase</fullName>
        <ecNumber evidence="5">2.4.1.54</ecNumber>
    </submittedName>
</protein>
<evidence type="ECO:0000313" key="6">
    <source>
        <dbReference type="Proteomes" id="UP000237968"/>
    </source>
</evidence>
<dbReference type="AlphaFoldDB" id="A0A2S9XH28"/>
<dbReference type="Gene3D" id="3.90.550.10">
    <property type="entry name" value="Spore Coat Polysaccharide Biosynthesis Protein SpsA, Chain A"/>
    <property type="match status" value="1"/>
</dbReference>
<dbReference type="PANTHER" id="PTHR43398">
    <property type="entry name" value="DOLICHOL-PHOSPHATE MANNOSYLTRANSFERASE SUBUNIT 1"/>
    <property type="match status" value="1"/>
</dbReference>
<name>A0A2S9XH28_9BACT</name>
<evidence type="ECO:0000256" key="1">
    <source>
        <dbReference type="ARBA" id="ARBA00006739"/>
    </source>
</evidence>
<dbReference type="Pfam" id="PF00535">
    <property type="entry name" value="Glycos_transf_2"/>
    <property type="match status" value="1"/>
</dbReference>
<dbReference type="GO" id="GO:0004582">
    <property type="term" value="F:dolichyl-phosphate beta-D-mannosyltransferase activity"/>
    <property type="evidence" value="ECO:0007669"/>
    <property type="project" value="InterPro"/>
</dbReference>
<dbReference type="GO" id="GO:0009247">
    <property type="term" value="P:glycolipid biosynthetic process"/>
    <property type="evidence" value="ECO:0007669"/>
    <property type="project" value="TreeGrafter"/>
</dbReference>
<dbReference type="FunFam" id="3.90.550.10:FF:000122">
    <property type="entry name" value="Dolichol-phosphate mannosyltransferase subunit 1"/>
    <property type="match status" value="1"/>
</dbReference>
<dbReference type="InterPro" id="IPR039528">
    <property type="entry name" value="DPM1-like"/>
</dbReference>